<reference evidence="1 2" key="1">
    <citation type="submission" date="2020-02" db="EMBL/GenBank/DDBJ databases">
        <title>Draft genome sequence of Haematococcus lacustris strain NIES-144.</title>
        <authorList>
            <person name="Morimoto D."/>
            <person name="Nakagawa S."/>
            <person name="Yoshida T."/>
            <person name="Sawayama S."/>
        </authorList>
    </citation>
    <scope>NUCLEOTIDE SEQUENCE [LARGE SCALE GENOMIC DNA]</scope>
    <source>
        <strain evidence="1 2">NIES-144</strain>
    </source>
</reference>
<sequence length="92" mass="9689">MPVAPAFNRPWMSESFADFWARRWNLSTTYMMRVMVYEPVMEGRLVARLDATADPADLSPASAAVAAAAAHSAADSPAPAPAPVAKALSAVA</sequence>
<gene>
    <name evidence="1" type="ORF">HaLaN_32333</name>
</gene>
<keyword evidence="1" id="KW-0808">Transferase</keyword>
<feature type="non-terminal residue" evidence="1">
    <location>
        <position position="1"/>
    </location>
</feature>
<evidence type="ECO:0000313" key="1">
    <source>
        <dbReference type="EMBL" id="GFH33022.1"/>
    </source>
</evidence>
<keyword evidence="1" id="KW-0012">Acyltransferase</keyword>
<dbReference type="GO" id="GO:0008374">
    <property type="term" value="F:O-acyltransferase activity"/>
    <property type="evidence" value="ECO:0007669"/>
    <property type="project" value="InterPro"/>
</dbReference>
<dbReference type="InterPro" id="IPR044851">
    <property type="entry name" value="Wax_synthase"/>
</dbReference>
<organism evidence="1 2">
    <name type="scientific">Haematococcus lacustris</name>
    <name type="common">Green alga</name>
    <name type="synonym">Haematococcus pluvialis</name>
    <dbReference type="NCBI Taxonomy" id="44745"/>
    <lineage>
        <taxon>Eukaryota</taxon>
        <taxon>Viridiplantae</taxon>
        <taxon>Chlorophyta</taxon>
        <taxon>core chlorophytes</taxon>
        <taxon>Chlorophyceae</taxon>
        <taxon>CS clade</taxon>
        <taxon>Chlamydomonadales</taxon>
        <taxon>Haematococcaceae</taxon>
        <taxon>Haematococcus</taxon>
    </lineage>
</organism>
<keyword evidence="2" id="KW-1185">Reference proteome</keyword>
<protein>
    <submittedName>
        <fullName evidence="1">Putative long-chain-alcohol O-fatty-acyltransferase 1</fullName>
    </submittedName>
</protein>
<accession>A0A6A0AJS5</accession>
<comment type="caution">
    <text evidence="1">The sequence shown here is derived from an EMBL/GenBank/DDBJ whole genome shotgun (WGS) entry which is preliminary data.</text>
</comment>
<dbReference type="PANTHER" id="PTHR31595">
    <property type="entry name" value="LONG-CHAIN-ALCOHOL O-FATTY-ACYLTRANSFERASE 3-RELATED"/>
    <property type="match status" value="1"/>
</dbReference>
<evidence type="ECO:0000313" key="2">
    <source>
        <dbReference type="Proteomes" id="UP000485058"/>
    </source>
</evidence>
<proteinExistence type="predicted"/>
<feature type="non-terminal residue" evidence="1">
    <location>
        <position position="92"/>
    </location>
</feature>
<dbReference type="GO" id="GO:0006629">
    <property type="term" value="P:lipid metabolic process"/>
    <property type="evidence" value="ECO:0007669"/>
    <property type="project" value="InterPro"/>
</dbReference>
<dbReference type="AlphaFoldDB" id="A0A6A0AJS5"/>
<dbReference type="EMBL" id="BLLF01007600">
    <property type="protein sequence ID" value="GFH33022.1"/>
    <property type="molecule type" value="Genomic_DNA"/>
</dbReference>
<dbReference type="PANTHER" id="PTHR31595:SF57">
    <property type="entry name" value="OS04G0481900 PROTEIN"/>
    <property type="match status" value="1"/>
</dbReference>
<name>A0A6A0AJS5_HAELA</name>
<dbReference type="Proteomes" id="UP000485058">
    <property type="component" value="Unassembled WGS sequence"/>
</dbReference>